<accession>A0A0D2VL93</accession>
<dbReference type="GO" id="GO:0051015">
    <property type="term" value="F:actin filament binding"/>
    <property type="evidence" value="ECO:0007669"/>
    <property type="project" value="TreeGrafter"/>
</dbReference>
<feature type="compositionally biased region" description="Basic and acidic residues" evidence="2">
    <location>
        <begin position="2218"/>
        <end position="2233"/>
    </location>
</feature>
<organism evidence="3 4">
    <name type="scientific">Capsaspora owczarzaki (strain ATCC 30864)</name>
    <dbReference type="NCBI Taxonomy" id="595528"/>
    <lineage>
        <taxon>Eukaryota</taxon>
        <taxon>Filasterea</taxon>
        <taxon>Capsaspora</taxon>
    </lineage>
</organism>
<feature type="compositionally biased region" description="Polar residues" evidence="2">
    <location>
        <begin position="1667"/>
        <end position="1677"/>
    </location>
</feature>
<dbReference type="InParanoid" id="A0A0D2VL93"/>
<reference evidence="4" key="1">
    <citation type="submission" date="2011-02" db="EMBL/GenBank/DDBJ databases">
        <title>The Genome Sequence of Capsaspora owczarzaki ATCC 30864.</title>
        <authorList>
            <person name="Russ C."/>
            <person name="Cuomo C."/>
            <person name="Burger G."/>
            <person name="Gray M.W."/>
            <person name="Holland P.W.H."/>
            <person name="King N."/>
            <person name="Lang F.B.F."/>
            <person name="Roger A.J."/>
            <person name="Ruiz-Trillo I."/>
            <person name="Young S.K."/>
            <person name="Zeng Q."/>
            <person name="Gargeya S."/>
            <person name="Alvarado L."/>
            <person name="Berlin A."/>
            <person name="Chapman S.B."/>
            <person name="Chen Z."/>
            <person name="Freedman E."/>
            <person name="Gellesch M."/>
            <person name="Goldberg J."/>
            <person name="Griggs A."/>
            <person name="Gujja S."/>
            <person name="Heilman E."/>
            <person name="Heiman D."/>
            <person name="Howarth C."/>
            <person name="Mehta T."/>
            <person name="Neiman D."/>
            <person name="Pearson M."/>
            <person name="Roberts A."/>
            <person name="Saif S."/>
            <person name="Shea T."/>
            <person name="Shenoy N."/>
            <person name="Sisk P."/>
            <person name="Stolte C."/>
            <person name="Sykes S."/>
            <person name="White J."/>
            <person name="Yandava C."/>
            <person name="Haas B."/>
            <person name="Nusbaum C."/>
            <person name="Birren B."/>
        </authorList>
    </citation>
    <scope>NUCLEOTIDE SEQUENCE</scope>
    <source>
        <strain evidence="4">ATCC 30864</strain>
    </source>
</reference>
<dbReference type="STRING" id="595528.A0A0D2VL93"/>
<feature type="coiled-coil region" evidence="1">
    <location>
        <begin position="25"/>
        <end position="211"/>
    </location>
</feature>
<feature type="coiled-coil region" evidence="1">
    <location>
        <begin position="2089"/>
        <end position="2123"/>
    </location>
</feature>
<dbReference type="PANTHER" id="PTHR45615:SF40">
    <property type="entry name" value="MYOSIN HEAVY CHAIN, NON-MUSCLE"/>
    <property type="match status" value="1"/>
</dbReference>
<keyword evidence="1" id="KW-0175">Coiled coil</keyword>
<feature type="compositionally biased region" description="Basic and acidic residues" evidence="2">
    <location>
        <begin position="1678"/>
        <end position="1688"/>
    </location>
</feature>
<keyword evidence="4" id="KW-1185">Reference proteome</keyword>
<dbReference type="GO" id="GO:0005737">
    <property type="term" value="C:cytoplasm"/>
    <property type="evidence" value="ECO:0007669"/>
    <property type="project" value="TreeGrafter"/>
</dbReference>
<evidence type="ECO:0000313" key="4">
    <source>
        <dbReference type="Proteomes" id="UP000008743"/>
    </source>
</evidence>
<dbReference type="Proteomes" id="UP000008743">
    <property type="component" value="Unassembled WGS sequence"/>
</dbReference>
<feature type="coiled-coil region" evidence="1">
    <location>
        <begin position="274"/>
        <end position="308"/>
    </location>
</feature>
<evidence type="ECO:0000313" key="3">
    <source>
        <dbReference type="EMBL" id="KJE90877.1"/>
    </source>
</evidence>
<feature type="region of interest" description="Disordered" evidence="2">
    <location>
        <begin position="2213"/>
        <end position="2238"/>
    </location>
</feature>
<dbReference type="EMBL" id="KE346362">
    <property type="protein sequence ID" value="KJE90877.1"/>
    <property type="molecule type" value="Genomic_DNA"/>
</dbReference>
<dbReference type="GO" id="GO:0016460">
    <property type="term" value="C:myosin II complex"/>
    <property type="evidence" value="ECO:0007669"/>
    <property type="project" value="TreeGrafter"/>
</dbReference>
<dbReference type="PhylomeDB" id="A0A0D2VL93"/>
<sequence>MLKQSELDIANEQLGEFDRRYSDLTHQHERDIKQLAEERDLALQESDASRKRLELFKDTELDIYQSSLSQYDRRLSELNRNNSAAETRCVQLQEQVAELTNALERTSTEYVAIEKELQEQIQAQQQQCDDTEQKHATLTATHQSVVQECAMLRDKLVEHEQIINEMNELIDATLLERDAFARESEERKATLDNLQTKFDALNAAITALTEQHAARVVELETELATSSTLAETAAKTHEEALSNLASKHAQEMQEARAAFDSQMSVATGAHATELAAIQQTQSNLEEQIATLMKQLDASNAAVQTLTEQQSSEMLAHHSSTEEQVSMIAALNARLASVQAENAAQAAALEASEQELQDANGAIAFAQQQHKDAVDQLSASHADAMDQLAAQHITQVAELEQTLQESAAEAIKLTDSIATHQARLDEAARTIEQLSTERDAVSGNLSAVTAELQSLKATHITLSATIDQLAASKSQISNDAFAANRELLDLQLARDGLVMDLAAANEQASLAREAVQKLQSEFSAFREAKALTLEEQQLQTNQLSATVRNLEVELQAAKVLLPILTAHEASGAHVSILMQEDSELVGEYTSRMDSAIVSIPAQALVLPEVQQVCATARSIAQSTDRLARANQELYAHNESLKERELDLANSELTEMQRRMSDAVRQFSSDRETSVQKQQELQAACDDAHAALQRASEALDATQAERETLRQRASDMAKQIEASSAVVQQQAARAEELERAMAAMTEQLKDAQSLLRTKEDEVSGMAARQAELSAKHESTTQQLAQQCERASQLEASLNEATAAVQSLTLRCQETEQRADQLDQELAKATDQLAQESQRMESLTSKCESAEERVQELDGELAEASERVQDLTVQVQELVSNASKHAEQLELNLTEAKEKDSLLEALTSSVEQLRELAVSRQQALDELSAKLQREQLTSMTLDEQQQKLQEALQSLSAASAKIEQLESQIVVLRGQLDERTLQVHDSKQESAAASVKLQSAESALEAQQILLEEQATLCQKQEQEVAHISQELQTATLKYAQTAEQLEEQRRAFSESRAQFEESAAKSEALETQLGTAMSELRASVDSSIARADSAERKCAQLTAELAAVTSHLDSEVTQSLTLTNQVEALGKSLTEAHSERNAMQKLQIEQLNKMTADSNAHVEELQQEMLAMQAQMEAQYRTAAELAKQLEATQQVVSELTATRDQLSATLSSSRQDSHTLAEKHRISTDDLDAMQQSLSSKTAELEQFKLQLNQATASLQALHAASEEQGAAQQALIVEKAGLETKLQQNAERHAEEVRRAQAMLEQLTLQLAEKDARFETLKDRELDLMSGELESLNRRVSDFAREREVVVQAHNVDRATLEDVRLELATTLATKDKLTADKTELLAALDEKEQAFAVATAALAETQGRLDMLLASSTADAAQLQERIDQAHQALHNVQQQLASDQASGAEQLAALQAKLALVSSELDAERETATVNGNLLEEERLYKDELEQECARLDKDAGEKNALVQHLQQTVAALQAQVASLETSAVAMTASGKSALADAQELSGKLKQTEAWLSAAQAQVVQLTAVAAENGNARETSAGQVNALQSTIANLQSQVSSLQTNLGVLESAKSVAVAEVQQMQARVAQQTSRLEALDEDKQKLDAQLMQERQQRMELQVQLKQVASDSTRATQTQNEERLSYERASSQHERDVSLLKAQLQSCTFDLQSAKTQLNEQVSTERTLRAEMDKLYRDHQRLQNELTIASTVQARLAASSPTPAPAAAAAAAVAAPPPAVVMPAPAPGPSIEAISQLIRSELTSQLSPVLRHVQEYQHYHQQQELQTHMAQVVSSAVAAGQASIAAAAADAAKAASAAASAQQTMSEQAHAARVASTQPPVSAPAVALPIPASASPQEIVRMVSDCFTSFTTTVTGVIAREMLTHQQSHAAAPAAQFIPTTATMSSDATAAIVSAATNAAHAASSAQAAAAAVSQAEMTRVNRELLLVSAERDRLAALNATLSASAERAQRLLDTSQHDAGEAAREHQAAIHQLQLLQLRLDAANTATGAAEGRMTTMRADMLEERRRMEARHAEDRQAALAAQATLQSALTSAMDKIERLQVELEAANVRCNELQQQLRTHEMQQQFALAAPVAQPSVGEIHAWIVASVGSNGARANGLPALMLQHGEAGSIVNSNWMQALHLFLGQVQQKYAGRVDTYKSKIAELQSTVHSMETTLASERDQRESERRRESRARQSWAQQRDSVLTALTTARNSTANSPLVPWATHYQMHNATQQLPAAAGNGTVEMLAAQCQELSSQVQKLTFQKRYLAVENTRLAHIESLCLNIIDQADREVDQVTAVCTGSVMPPAIHRQMLTPLRRFRKGVLAVMAARRLFYGGSKYQHAANRKMHDLQTAYSSMNAPSAKTHPASWLLNQPARQPFATPFPFMS</sequence>
<feature type="coiled-coil region" evidence="1">
    <location>
        <begin position="500"/>
        <end position="552"/>
    </location>
</feature>
<proteinExistence type="predicted"/>
<feature type="coiled-coil region" evidence="1">
    <location>
        <begin position="334"/>
        <end position="443"/>
    </location>
</feature>
<evidence type="ECO:0000256" key="2">
    <source>
        <dbReference type="SAM" id="MobiDB-lite"/>
    </source>
</evidence>
<feature type="coiled-coil region" evidence="1">
    <location>
        <begin position="637"/>
        <end position="1109"/>
    </location>
</feature>
<feature type="compositionally biased region" description="Basic and acidic residues" evidence="2">
    <location>
        <begin position="1214"/>
        <end position="1227"/>
    </location>
</feature>
<feature type="region of interest" description="Disordered" evidence="2">
    <location>
        <begin position="1206"/>
        <end position="1227"/>
    </location>
</feature>
<feature type="coiled-coil region" evidence="1">
    <location>
        <begin position="1146"/>
        <end position="1201"/>
    </location>
</feature>
<gene>
    <name evidence="3" type="ORF">CAOG_002115</name>
</gene>
<dbReference type="GO" id="GO:0032982">
    <property type="term" value="C:myosin filament"/>
    <property type="evidence" value="ECO:0007669"/>
    <property type="project" value="TreeGrafter"/>
</dbReference>
<dbReference type="GO" id="GO:0000146">
    <property type="term" value="F:microfilament motor activity"/>
    <property type="evidence" value="ECO:0007669"/>
    <property type="project" value="TreeGrafter"/>
</dbReference>
<feature type="coiled-coil region" evidence="1">
    <location>
        <begin position="1375"/>
        <end position="1529"/>
    </location>
</feature>
<protein>
    <submittedName>
        <fullName evidence="3">Uncharacterized protein</fullName>
    </submittedName>
</protein>
<evidence type="ECO:0000256" key="1">
    <source>
        <dbReference type="SAM" id="Coils"/>
    </source>
</evidence>
<name>A0A0D2VL93_CAPO3</name>
<feature type="coiled-coil region" evidence="1">
    <location>
        <begin position="1230"/>
        <end position="1346"/>
    </location>
</feature>
<feature type="region of interest" description="Disordered" evidence="2">
    <location>
        <begin position="1667"/>
        <end position="1688"/>
    </location>
</feature>
<dbReference type="PANTHER" id="PTHR45615">
    <property type="entry name" value="MYOSIN HEAVY CHAIN, NON-MUSCLE"/>
    <property type="match status" value="1"/>
</dbReference>